<accession>A0ABT6AKH6</accession>
<keyword evidence="2" id="KW-1185">Reference proteome</keyword>
<gene>
    <name evidence="1" type="ORF">P3W85_09105</name>
</gene>
<proteinExistence type="predicted"/>
<dbReference type="EMBL" id="JARJLM010000158">
    <property type="protein sequence ID" value="MDF3833106.1"/>
    <property type="molecule type" value="Genomic_DNA"/>
</dbReference>
<evidence type="ECO:0000313" key="2">
    <source>
        <dbReference type="Proteomes" id="UP001216674"/>
    </source>
</evidence>
<reference evidence="1 2" key="1">
    <citation type="submission" date="2023-03" db="EMBL/GenBank/DDBJ databases">
        <title>Draft assemblies of triclosan tolerant bacteria isolated from returned activated sludge.</title>
        <authorList>
            <person name="Van Hamelsveld S."/>
        </authorList>
    </citation>
    <scope>NUCLEOTIDE SEQUENCE [LARGE SCALE GENOMIC DNA]</scope>
    <source>
        <strain evidence="1 2">GW210010_S58</strain>
    </source>
</reference>
<dbReference type="Proteomes" id="UP001216674">
    <property type="component" value="Unassembled WGS sequence"/>
</dbReference>
<dbReference type="RefSeq" id="WP_017231319.1">
    <property type="nucleotide sequence ID" value="NZ_JARJLM010000158.1"/>
</dbReference>
<sequence length="59" mass="6538">MQEQAPTRTAICLQGLRELAATLTAGSLLQSATLQVIAEYERDAQASEDEYCARRHGWD</sequence>
<name>A0ABT6AKH6_9BURK</name>
<evidence type="ECO:0000313" key="1">
    <source>
        <dbReference type="EMBL" id="MDF3833106.1"/>
    </source>
</evidence>
<protein>
    <submittedName>
        <fullName evidence="1">Uncharacterized protein</fullName>
    </submittedName>
</protein>
<comment type="caution">
    <text evidence="1">The sequence shown here is derived from an EMBL/GenBank/DDBJ whole genome shotgun (WGS) entry which is preliminary data.</text>
</comment>
<organism evidence="1 2">
    <name type="scientific">Cupriavidus basilensis</name>
    <dbReference type="NCBI Taxonomy" id="68895"/>
    <lineage>
        <taxon>Bacteria</taxon>
        <taxon>Pseudomonadati</taxon>
        <taxon>Pseudomonadota</taxon>
        <taxon>Betaproteobacteria</taxon>
        <taxon>Burkholderiales</taxon>
        <taxon>Burkholderiaceae</taxon>
        <taxon>Cupriavidus</taxon>
    </lineage>
</organism>